<accession>A0ABV0CRV4</accession>
<dbReference type="EMBL" id="JBDLBR010000001">
    <property type="protein sequence ID" value="MEN7535609.1"/>
    <property type="molecule type" value="Genomic_DNA"/>
</dbReference>
<protein>
    <submittedName>
        <fullName evidence="1">Uncharacterized protein</fullName>
    </submittedName>
</protein>
<comment type="caution">
    <text evidence="1">The sequence shown here is derived from an EMBL/GenBank/DDBJ whole genome shotgun (WGS) entry which is preliminary data.</text>
</comment>
<dbReference type="RefSeq" id="WP_346783072.1">
    <property type="nucleotide sequence ID" value="NZ_JBDLBR010000001.1"/>
</dbReference>
<proteinExistence type="predicted"/>
<gene>
    <name evidence="1" type="ORF">ABDJ38_00285</name>
</gene>
<organism evidence="1 2">
    <name type="scientific">Aurantiacibacter flavus</name>
    <dbReference type="NCBI Taxonomy" id="3145232"/>
    <lineage>
        <taxon>Bacteria</taxon>
        <taxon>Pseudomonadati</taxon>
        <taxon>Pseudomonadota</taxon>
        <taxon>Alphaproteobacteria</taxon>
        <taxon>Sphingomonadales</taxon>
        <taxon>Erythrobacteraceae</taxon>
        <taxon>Aurantiacibacter</taxon>
    </lineage>
</organism>
<keyword evidence="2" id="KW-1185">Reference proteome</keyword>
<name>A0ABV0CRV4_9SPHN</name>
<evidence type="ECO:0000313" key="2">
    <source>
        <dbReference type="Proteomes" id="UP001484535"/>
    </source>
</evidence>
<evidence type="ECO:0000313" key="1">
    <source>
        <dbReference type="EMBL" id="MEN7535609.1"/>
    </source>
</evidence>
<sequence length="68" mass="7622">MLSSNGFDGRTGITPTEADFAQLLLDRLDALEWTDNTLVVFTAEKGTNRRIHSQRNGERCAEVRASLR</sequence>
<reference evidence="1 2" key="1">
    <citation type="submission" date="2024-05" db="EMBL/GenBank/DDBJ databases">
        <authorList>
            <person name="Park S."/>
        </authorList>
    </citation>
    <scope>NUCLEOTIDE SEQUENCE [LARGE SCALE GENOMIC DNA]</scope>
    <source>
        <strain evidence="1 2">DGU5</strain>
    </source>
</reference>
<dbReference type="Proteomes" id="UP001484535">
    <property type="component" value="Unassembled WGS sequence"/>
</dbReference>